<reference evidence="2" key="1">
    <citation type="submission" date="2022-09" db="EMBL/GenBank/DDBJ databases">
        <authorList>
            <person name="Duchaud E."/>
        </authorList>
    </citation>
    <scope>NUCLEOTIDE SEQUENCE</scope>
    <source>
        <strain evidence="2">TRV642</strain>
    </source>
</reference>
<dbReference type="AlphaFoldDB" id="A0A9W4TDT5"/>
<evidence type="ECO:0000313" key="2">
    <source>
        <dbReference type="EMBL" id="CAI2766157.1"/>
    </source>
</evidence>
<organism evidence="2 3">
    <name type="scientific">Flavobacterium collinsii</name>
    <dbReference type="NCBI Taxonomy" id="1114861"/>
    <lineage>
        <taxon>Bacteria</taxon>
        <taxon>Pseudomonadati</taxon>
        <taxon>Bacteroidota</taxon>
        <taxon>Flavobacteriia</taxon>
        <taxon>Flavobacteriales</taxon>
        <taxon>Flavobacteriaceae</taxon>
        <taxon>Flavobacterium</taxon>
    </lineage>
</organism>
<evidence type="ECO:0000313" key="3">
    <source>
        <dbReference type="Proteomes" id="UP001152749"/>
    </source>
</evidence>
<proteinExistence type="predicted"/>
<feature type="transmembrane region" description="Helical" evidence="1">
    <location>
        <begin position="94"/>
        <end position="113"/>
    </location>
</feature>
<dbReference type="EMBL" id="OX336425">
    <property type="protein sequence ID" value="CAI2766157.1"/>
    <property type="molecule type" value="Genomic_DNA"/>
</dbReference>
<sequence length="114" mass="12866">MNQGLNEPFEAGNRNSRGVALKGKSGVKHLLVRIIILAIIAGGPLVLLSLPNLSNRNEFEFLLLSIFAPIVWFAYMFVETIALQMKKEEELRNINLVLFFMALLIYMLIISSIM</sequence>
<feature type="transmembrane region" description="Helical" evidence="1">
    <location>
        <begin position="62"/>
        <end position="82"/>
    </location>
</feature>
<evidence type="ECO:0000256" key="1">
    <source>
        <dbReference type="SAM" id="Phobius"/>
    </source>
</evidence>
<gene>
    <name evidence="2" type="ORF">TRV642_1145</name>
</gene>
<keyword evidence="1" id="KW-0812">Transmembrane</keyword>
<feature type="transmembrane region" description="Helical" evidence="1">
    <location>
        <begin position="30"/>
        <end position="50"/>
    </location>
</feature>
<dbReference type="RefSeq" id="WP_263362369.1">
    <property type="nucleotide sequence ID" value="NZ_OX336425.1"/>
</dbReference>
<accession>A0A9W4TDT5</accession>
<keyword evidence="1" id="KW-0472">Membrane</keyword>
<keyword evidence="1" id="KW-1133">Transmembrane helix</keyword>
<protein>
    <submittedName>
        <fullName evidence="2">Uncharacterized protein</fullName>
    </submittedName>
</protein>
<name>A0A9W4TDT5_9FLAO</name>
<dbReference type="KEGG" id="fcs:TRV642_1145"/>
<dbReference type="Proteomes" id="UP001152749">
    <property type="component" value="Chromosome"/>
</dbReference>